<evidence type="ECO:0000313" key="2">
    <source>
        <dbReference type="Proteomes" id="UP000070444"/>
    </source>
</evidence>
<dbReference type="EMBL" id="KQ964440">
    <property type="protein sequence ID" value="KXN73198.1"/>
    <property type="molecule type" value="Genomic_DNA"/>
</dbReference>
<dbReference type="OrthoDB" id="27483at2759"/>
<accession>A0A137PDW7</accession>
<organism evidence="1 2">
    <name type="scientific">Conidiobolus coronatus (strain ATCC 28846 / CBS 209.66 / NRRL 28638)</name>
    <name type="common">Delacroixia coronata</name>
    <dbReference type="NCBI Taxonomy" id="796925"/>
    <lineage>
        <taxon>Eukaryota</taxon>
        <taxon>Fungi</taxon>
        <taxon>Fungi incertae sedis</taxon>
        <taxon>Zoopagomycota</taxon>
        <taxon>Entomophthoromycotina</taxon>
        <taxon>Entomophthoromycetes</taxon>
        <taxon>Entomophthorales</taxon>
        <taxon>Ancylistaceae</taxon>
        <taxon>Conidiobolus</taxon>
    </lineage>
</organism>
<reference evidence="1 2" key="1">
    <citation type="journal article" date="2015" name="Genome Biol. Evol.">
        <title>Phylogenomic analyses indicate that early fungi evolved digesting cell walls of algal ancestors of land plants.</title>
        <authorList>
            <person name="Chang Y."/>
            <person name="Wang S."/>
            <person name="Sekimoto S."/>
            <person name="Aerts A.L."/>
            <person name="Choi C."/>
            <person name="Clum A."/>
            <person name="LaButti K.M."/>
            <person name="Lindquist E.A."/>
            <person name="Yee Ngan C."/>
            <person name="Ohm R.A."/>
            <person name="Salamov A.A."/>
            <person name="Grigoriev I.V."/>
            <person name="Spatafora J.W."/>
            <person name="Berbee M.L."/>
        </authorList>
    </citation>
    <scope>NUCLEOTIDE SEQUENCE [LARGE SCALE GENOMIC DNA]</scope>
    <source>
        <strain evidence="1 2">NRRL 28638</strain>
    </source>
</reference>
<name>A0A137PDW7_CONC2</name>
<proteinExistence type="predicted"/>
<sequence>MSSFIHINGQFKDKIRIIFKNKPTNTWREITNLQGEFMENDLVALYSSGDDAKFGYQGKTVLDSSYRKAKVLFPENFYTDINVTPLITQIRTYLMDEPIYAELYALNVYGSGDFFKELTLDLDKLTLKGRPLPLKECIYKKDIEFGYSIYKRVKFIKDFKDPVNSSSEQLENIPRKSYIFTNGRISLTQHDSCEYNGNIAEYVINDLDSKIRYLKYKRMREENSDIKMFLIDRELTPTDDERPQLFYIRDYEWILKPSDDDNAMICHYIRYGNEASMGVEYLYLVIGFTVE</sequence>
<dbReference type="Proteomes" id="UP000070444">
    <property type="component" value="Unassembled WGS sequence"/>
</dbReference>
<gene>
    <name evidence="1" type="ORF">CONCODRAFT_167539</name>
</gene>
<protein>
    <submittedName>
        <fullName evidence="1">Uncharacterized protein</fullName>
    </submittedName>
</protein>
<evidence type="ECO:0000313" key="1">
    <source>
        <dbReference type="EMBL" id="KXN73198.1"/>
    </source>
</evidence>
<dbReference type="AlphaFoldDB" id="A0A137PDW7"/>
<keyword evidence="2" id="KW-1185">Reference proteome</keyword>